<dbReference type="GO" id="GO:0003887">
    <property type="term" value="F:DNA-directed DNA polymerase activity"/>
    <property type="evidence" value="ECO:0007669"/>
    <property type="project" value="UniProtKB-KW"/>
</dbReference>
<dbReference type="InterPro" id="IPR000477">
    <property type="entry name" value="RT_dom"/>
</dbReference>
<dbReference type="PANTHER" id="PTHR37984">
    <property type="entry name" value="PROTEIN CBG26694"/>
    <property type="match status" value="1"/>
</dbReference>
<feature type="compositionally biased region" description="Basic and acidic residues" evidence="16">
    <location>
        <begin position="1130"/>
        <end position="1140"/>
    </location>
</feature>
<dbReference type="PROSITE" id="PS50994">
    <property type="entry name" value="INTEGRASE"/>
    <property type="match status" value="1"/>
</dbReference>
<dbReference type="AlphaFoldDB" id="A0A2Z7C4Z1"/>
<evidence type="ECO:0000256" key="14">
    <source>
        <dbReference type="ARBA" id="ARBA00023172"/>
    </source>
</evidence>
<keyword evidence="3" id="KW-0548">Nucleotidyltransferase</keyword>
<dbReference type="Gene3D" id="3.30.70.270">
    <property type="match status" value="2"/>
</dbReference>
<keyword evidence="20" id="KW-0575">Peroxidase</keyword>
<keyword evidence="6" id="KW-0064">Aspartyl protease</keyword>
<dbReference type="CDD" id="cd00303">
    <property type="entry name" value="retropepsin_like"/>
    <property type="match status" value="1"/>
</dbReference>
<dbReference type="Pfam" id="PF08284">
    <property type="entry name" value="RVP_2"/>
    <property type="match status" value="1"/>
</dbReference>
<keyword evidence="7" id="KW-0255">Endonuclease</keyword>
<dbReference type="GO" id="GO:0006310">
    <property type="term" value="P:DNA recombination"/>
    <property type="evidence" value="ECO:0007669"/>
    <property type="project" value="UniProtKB-KW"/>
</dbReference>
<keyword evidence="15" id="KW-0511">Multifunctional enzyme</keyword>
<dbReference type="GO" id="GO:0046872">
    <property type="term" value="F:metal ion binding"/>
    <property type="evidence" value="ECO:0007669"/>
    <property type="project" value="UniProtKB-KW"/>
</dbReference>
<dbReference type="Pfam" id="PF17921">
    <property type="entry name" value="Integrase_H2C2"/>
    <property type="match status" value="1"/>
</dbReference>
<dbReference type="FunFam" id="3.30.70.270:FF:000020">
    <property type="entry name" value="Transposon Tf2-6 polyprotein-like Protein"/>
    <property type="match status" value="1"/>
</dbReference>
<keyword evidence="11" id="KW-0695">RNA-directed DNA polymerase</keyword>
<evidence type="ECO:0000259" key="17">
    <source>
        <dbReference type="PROSITE" id="PS50013"/>
    </source>
</evidence>
<dbReference type="PROSITE" id="PS50013">
    <property type="entry name" value="CHROMO_2"/>
    <property type="match status" value="1"/>
</dbReference>
<evidence type="ECO:0000256" key="8">
    <source>
        <dbReference type="ARBA" id="ARBA00022801"/>
    </source>
</evidence>
<keyword evidence="13" id="KW-0238">DNA-binding</keyword>
<evidence type="ECO:0000259" key="18">
    <source>
        <dbReference type="PROSITE" id="PS50878"/>
    </source>
</evidence>
<dbReference type="InterPro" id="IPR021109">
    <property type="entry name" value="Peptidase_aspartic_dom_sf"/>
</dbReference>
<name>A0A2Z7C4Z1_9LAMI</name>
<dbReference type="Gene3D" id="3.30.420.10">
    <property type="entry name" value="Ribonuclease H-like superfamily/Ribonuclease H"/>
    <property type="match status" value="1"/>
</dbReference>
<dbReference type="InterPro" id="IPR043502">
    <property type="entry name" value="DNA/RNA_pol_sf"/>
</dbReference>
<dbReference type="GO" id="GO:0003964">
    <property type="term" value="F:RNA-directed DNA polymerase activity"/>
    <property type="evidence" value="ECO:0007669"/>
    <property type="project" value="UniProtKB-KW"/>
</dbReference>
<protein>
    <submittedName>
        <fullName evidence="20">Peroxidase 64</fullName>
    </submittedName>
</protein>
<dbReference type="SUPFAM" id="SSF54160">
    <property type="entry name" value="Chromo domain-like"/>
    <property type="match status" value="1"/>
</dbReference>
<keyword evidence="9" id="KW-0460">Magnesium</keyword>
<dbReference type="SUPFAM" id="SSF53098">
    <property type="entry name" value="Ribonuclease H-like"/>
    <property type="match status" value="1"/>
</dbReference>
<evidence type="ECO:0000256" key="12">
    <source>
        <dbReference type="ARBA" id="ARBA00022932"/>
    </source>
</evidence>
<dbReference type="SUPFAM" id="SSF50630">
    <property type="entry name" value="Acid proteases"/>
    <property type="match status" value="1"/>
</dbReference>
<evidence type="ECO:0000313" key="21">
    <source>
        <dbReference type="Proteomes" id="UP000250235"/>
    </source>
</evidence>
<dbReference type="InterPro" id="IPR041577">
    <property type="entry name" value="RT_RNaseH_2"/>
</dbReference>
<keyword evidence="12" id="KW-0239">DNA-directed DNA polymerase</keyword>
<dbReference type="InterPro" id="IPR036397">
    <property type="entry name" value="RNaseH_sf"/>
</dbReference>
<dbReference type="Proteomes" id="UP000250235">
    <property type="component" value="Unassembled WGS sequence"/>
</dbReference>
<evidence type="ECO:0000313" key="20">
    <source>
        <dbReference type="EMBL" id="KZV41994.1"/>
    </source>
</evidence>
<accession>A0A2Z7C4Z1</accession>
<dbReference type="Gene3D" id="3.10.10.10">
    <property type="entry name" value="HIV Type 1 Reverse Transcriptase, subunit A, domain 1"/>
    <property type="match status" value="1"/>
</dbReference>
<feature type="domain" description="Integrase catalytic" evidence="19">
    <location>
        <begin position="776"/>
        <end position="936"/>
    </location>
</feature>
<dbReference type="PANTHER" id="PTHR37984:SF5">
    <property type="entry name" value="PROTEIN NYNRIN-LIKE"/>
    <property type="match status" value="1"/>
</dbReference>
<dbReference type="EMBL" id="KQ999311">
    <property type="protein sequence ID" value="KZV41994.1"/>
    <property type="molecule type" value="Genomic_DNA"/>
</dbReference>
<evidence type="ECO:0000256" key="6">
    <source>
        <dbReference type="ARBA" id="ARBA00022750"/>
    </source>
</evidence>
<organism evidence="20 21">
    <name type="scientific">Dorcoceras hygrometricum</name>
    <dbReference type="NCBI Taxonomy" id="472368"/>
    <lineage>
        <taxon>Eukaryota</taxon>
        <taxon>Viridiplantae</taxon>
        <taxon>Streptophyta</taxon>
        <taxon>Embryophyta</taxon>
        <taxon>Tracheophyta</taxon>
        <taxon>Spermatophyta</taxon>
        <taxon>Magnoliopsida</taxon>
        <taxon>eudicotyledons</taxon>
        <taxon>Gunneridae</taxon>
        <taxon>Pentapetalae</taxon>
        <taxon>asterids</taxon>
        <taxon>lamiids</taxon>
        <taxon>Lamiales</taxon>
        <taxon>Gesneriaceae</taxon>
        <taxon>Didymocarpoideae</taxon>
        <taxon>Trichosporeae</taxon>
        <taxon>Loxocarpinae</taxon>
        <taxon>Dorcoceras</taxon>
    </lineage>
</organism>
<dbReference type="GO" id="GO:0006508">
    <property type="term" value="P:proteolysis"/>
    <property type="evidence" value="ECO:0007669"/>
    <property type="project" value="UniProtKB-KW"/>
</dbReference>
<evidence type="ECO:0000256" key="5">
    <source>
        <dbReference type="ARBA" id="ARBA00022723"/>
    </source>
</evidence>
<evidence type="ECO:0000256" key="4">
    <source>
        <dbReference type="ARBA" id="ARBA00022722"/>
    </source>
</evidence>
<dbReference type="Gene3D" id="1.10.340.70">
    <property type="match status" value="1"/>
</dbReference>
<keyword evidence="5" id="KW-0479">Metal-binding</keyword>
<dbReference type="GO" id="GO:0015074">
    <property type="term" value="P:DNA integration"/>
    <property type="evidence" value="ECO:0007669"/>
    <property type="project" value="UniProtKB-KW"/>
</dbReference>
<evidence type="ECO:0000256" key="3">
    <source>
        <dbReference type="ARBA" id="ARBA00022695"/>
    </source>
</evidence>
<keyword evidence="8" id="KW-0378">Hydrolase</keyword>
<dbReference type="Pfam" id="PF17919">
    <property type="entry name" value="RT_RNaseH_2"/>
    <property type="match status" value="1"/>
</dbReference>
<evidence type="ECO:0000256" key="2">
    <source>
        <dbReference type="ARBA" id="ARBA00022679"/>
    </source>
</evidence>
<evidence type="ECO:0000256" key="15">
    <source>
        <dbReference type="ARBA" id="ARBA00023268"/>
    </source>
</evidence>
<keyword evidence="10" id="KW-0229">DNA integration</keyword>
<dbReference type="OrthoDB" id="2013610at2759"/>
<keyword evidence="2" id="KW-0808">Transferase</keyword>
<dbReference type="CDD" id="cd01647">
    <property type="entry name" value="RT_LTR"/>
    <property type="match status" value="1"/>
</dbReference>
<feature type="domain" description="Reverse transcriptase" evidence="18">
    <location>
        <begin position="260"/>
        <end position="439"/>
    </location>
</feature>
<evidence type="ECO:0000256" key="13">
    <source>
        <dbReference type="ARBA" id="ARBA00023125"/>
    </source>
</evidence>
<evidence type="ECO:0000259" key="19">
    <source>
        <dbReference type="PROSITE" id="PS50994"/>
    </source>
</evidence>
<dbReference type="SUPFAM" id="SSF56672">
    <property type="entry name" value="DNA/RNA polymerases"/>
    <property type="match status" value="1"/>
</dbReference>
<feature type="region of interest" description="Disordered" evidence="16">
    <location>
        <begin position="1125"/>
        <end position="1170"/>
    </location>
</feature>
<dbReference type="InterPro" id="IPR001584">
    <property type="entry name" value="Integrase_cat-core"/>
</dbReference>
<evidence type="ECO:0000256" key="7">
    <source>
        <dbReference type="ARBA" id="ARBA00022759"/>
    </source>
</evidence>
<dbReference type="FunFam" id="1.10.340.70:FF:000001">
    <property type="entry name" value="Retrovirus-related Pol polyprotein from transposon gypsy-like Protein"/>
    <property type="match status" value="1"/>
</dbReference>
<gene>
    <name evidence="20" type="ORF">F511_16942</name>
</gene>
<dbReference type="Gene3D" id="2.40.70.10">
    <property type="entry name" value="Acid Proteases"/>
    <property type="match status" value="1"/>
</dbReference>
<dbReference type="InterPro" id="IPR056924">
    <property type="entry name" value="SH3_Tf2-1"/>
</dbReference>
<evidence type="ECO:0000256" key="16">
    <source>
        <dbReference type="SAM" id="MobiDB-lite"/>
    </source>
</evidence>
<keyword evidence="20" id="KW-0560">Oxidoreductase</keyword>
<dbReference type="InterPro" id="IPR000953">
    <property type="entry name" value="Chromo/chromo_shadow_dom"/>
</dbReference>
<keyword evidence="14" id="KW-0233">DNA recombination</keyword>
<dbReference type="GO" id="GO:0004601">
    <property type="term" value="F:peroxidase activity"/>
    <property type="evidence" value="ECO:0007669"/>
    <property type="project" value="UniProtKB-KW"/>
</dbReference>
<feature type="domain" description="Chromo" evidence="17">
    <location>
        <begin position="1080"/>
        <end position="1124"/>
    </location>
</feature>
<keyword evidence="1" id="KW-0645">Protease</keyword>
<dbReference type="Gene3D" id="2.40.50.40">
    <property type="match status" value="1"/>
</dbReference>
<dbReference type="Pfam" id="PF24626">
    <property type="entry name" value="SH3_Tf2-1"/>
    <property type="match status" value="1"/>
</dbReference>
<evidence type="ECO:0000256" key="1">
    <source>
        <dbReference type="ARBA" id="ARBA00022670"/>
    </source>
</evidence>
<dbReference type="InterPro" id="IPR041588">
    <property type="entry name" value="Integrase_H2C2"/>
</dbReference>
<evidence type="ECO:0000256" key="11">
    <source>
        <dbReference type="ARBA" id="ARBA00022918"/>
    </source>
</evidence>
<dbReference type="GO" id="GO:0003677">
    <property type="term" value="F:DNA binding"/>
    <property type="evidence" value="ECO:0007669"/>
    <property type="project" value="UniProtKB-KW"/>
</dbReference>
<keyword evidence="21" id="KW-1185">Reference proteome</keyword>
<dbReference type="PROSITE" id="PS50878">
    <property type="entry name" value="RT_POL"/>
    <property type="match status" value="1"/>
</dbReference>
<dbReference type="InterPro" id="IPR016197">
    <property type="entry name" value="Chromo-like_dom_sf"/>
</dbReference>
<dbReference type="InterPro" id="IPR043128">
    <property type="entry name" value="Rev_trsase/Diguanyl_cyclase"/>
</dbReference>
<evidence type="ECO:0000256" key="10">
    <source>
        <dbReference type="ARBA" id="ARBA00022908"/>
    </source>
</evidence>
<dbReference type="GO" id="GO:0004190">
    <property type="term" value="F:aspartic-type endopeptidase activity"/>
    <property type="evidence" value="ECO:0007669"/>
    <property type="project" value="UniProtKB-KW"/>
</dbReference>
<dbReference type="Pfam" id="PF00078">
    <property type="entry name" value="RVT_1"/>
    <property type="match status" value="1"/>
</dbReference>
<reference evidence="20 21" key="1">
    <citation type="journal article" date="2015" name="Proc. Natl. Acad. Sci. U.S.A.">
        <title>The resurrection genome of Boea hygrometrica: A blueprint for survival of dehydration.</title>
        <authorList>
            <person name="Xiao L."/>
            <person name="Yang G."/>
            <person name="Zhang L."/>
            <person name="Yang X."/>
            <person name="Zhao S."/>
            <person name="Ji Z."/>
            <person name="Zhou Q."/>
            <person name="Hu M."/>
            <person name="Wang Y."/>
            <person name="Chen M."/>
            <person name="Xu Y."/>
            <person name="Jin H."/>
            <person name="Xiao X."/>
            <person name="Hu G."/>
            <person name="Bao F."/>
            <person name="Hu Y."/>
            <person name="Wan P."/>
            <person name="Li L."/>
            <person name="Deng X."/>
            <person name="Kuang T."/>
            <person name="Xiang C."/>
            <person name="Zhu J.K."/>
            <person name="Oliver M.J."/>
            <person name="He Y."/>
        </authorList>
    </citation>
    <scope>NUCLEOTIDE SEQUENCE [LARGE SCALE GENOMIC DNA]</scope>
    <source>
        <strain evidence="21">cv. XS01</strain>
    </source>
</reference>
<dbReference type="GO" id="GO:0004519">
    <property type="term" value="F:endonuclease activity"/>
    <property type="evidence" value="ECO:0007669"/>
    <property type="project" value="UniProtKB-KW"/>
</dbReference>
<dbReference type="FunFam" id="3.10.10.10:FF:000007">
    <property type="entry name" value="Retrovirus-related Pol polyprotein from transposon 17.6-like Protein"/>
    <property type="match status" value="1"/>
</dbReference>
<dbReference type="CDD" id="cd09274">
    <property type="entry name" value="RNase_HI_RT_Ty3"/>
    <property type="match status" value="1"/>
</dbReference>
<proteinExistence type="predicted"/>
<sequence length="1170" mass="133540">MIEEGQEVEEEDNDHGTLELPLFSISGVSQPQTLKLRGRIMRQEVVIMVDSGASHNFVSRPLVEKLGLTIDETVRFGVCLGDGGKVRCQGVCRNLNVELGMYTVEITGHLFELGGVDVILGVDWLRTLGEVMLDWNKMRMKFKEGEKVIELKGDPTLQRAVVSLKSLCKITEVEFFATVFTLERNEQEEKSQRSGGYPRELQEVISRYGLIFDKPQGLPPSRSQDHAINIKEGKGHVQVRPYRYAHRQKNEIEKLVNEMLTAGVIQPSHSPYSSPVILVKKKDGSWRFCVDYRALNEVTISDKYPIPVVEELLDELHGSRWFSKLDLRSGYHQIRVKPADIAKTTFRTHLGHYEFKVMPFGLKNAPATFQAMMNDLLRPHLRKFVLVFFDDILIYSSSLGEHANHLQTVLDILQQNQLFVNEKKCCFGLTEIEYLGHIISGEGVAVDRKKVDCVEAWPVPRNIKGLRGFLGLSGYYRKFIRDYGKIAKPLTELLKKGCFGWNAAANTAFEELKKRLTTAPVLKLPNFEEEFEIECDASGRGIGAVLSQEGRPIAFFSKALADRALSKSTYEKELMALALAVRQWRPYLLGRRFVILTDHKSFKELLHQRITTPDQQQWLSKLMGYEFQIKYKPGTLNGAADALSRCLESDLKSISVPQWVDLEEIREAVNKEPGLKEIVEKLKQGEMSTSQYTLAHNTLLYKNKLVLPPQSKWTNQILAECHNSREGGHAGGLRTLKRIANCFFWRGMKKEVYQFVAECLVCQQQKYQAMKPAGLLQPLPVPEQVWEDVSMDFISGLPKSQGFEVLFVVVDRLSKYSHFILLRHPYTAQSVADKFIKEVVRLHGVPRSIVSDRDSVFMSAFWKEIFRLQGTKLAMSSAYHPETEVLNRCIETYLRCFASEQPRNWATWVSWAEYWYNTAYQTAAGMTPFEVVYGRKPPVITRFLPAESKVAAVGTELLDRDEVLRQLKYNLGRAQQRMTKYANSHRRDVDLQVGDRVFLKLRPHRQNSVCSRVFQKLSPRYYGPYEIVQRIGQVAYKLQLPPGSRIHPVFHASQLKKAVGSNTQVQDLPAALEQDMANLYEPSKTLAHRQKKQAGVMVPQVLVQWKNKPIEEATWEDEAEFAAPFPDTSLGDKADFKEGGVVRSSVNKQNRPRPNITKVYSRRATAQRKE</sequence>
<evidence type="ECO:0000256" key="9">
    <source>
        <dbReference type="ARBA" id="ARBA00022842"/>
    </source>
</evidence>
<dbReference type="InterPro" id="IPR012337">
    <property type="entry name" value="RNaseH-like_sf"/>
</dbReference>
<keyword evidence="4" id="KW-0540">Nuclease</keyword>
<dbReference type="InterPro" id="IPR050951">
    <property type="entry name" value="Retrovirus_Pol_polyprotein"/>
</dbReference>